<evidence type="ECO:0000256" key="1">
    <source>
        <dbReference type="ARBA" id="ARBA00001933"/>
    </source>
</evidence>
<feature type="domain" description="Tryptophan synthase beta chain-like PALP" evidence="3">
    <location>
        <begin position="71"/>
        <end position="372"/>
    </location>
</feature>
<evidence type="ECO:0000313" key="4">
    <source>
        <dbReference type="EMBL" id="MFC5171889.1"/>
    </source>
</evidence>
<evidence type="ECO:0000313" key="5">
    <source>
        <dbReference type="Proteomes" id="UP001596208"/>
    </source>
</evidence>
<reference evidence="5" key="1">
    <citation type="journal article" date="2019" name="Int. J. Syst. Evol. Microbiol.">
        <title>The Global Catalogue of Microorganisms (GCM) 10K type strain sequencing project: providing services to taxonomists for standard genome sequencing and annotation.</title>
        <authorList>
            <consortium name="The Broad Institute Genomics Platform"/>
            <consortium name="The Broad Institute Genome Sequencing Center for Infectious Disease"/>
            <person name="Wu L."/>
            <person name="Ma J."/>
        </authorList>
    </citation>
    <scope>NUCLEOTIDE SEQUENCE [LARGE SCALE GENOMIC DNA]</scope>
    <source>
        <strain evidence="5">CGMCC 4.1721</strain>
    </source>
</reference>
<evidence type="ECO:0000256" key="2">
    <source>
        <dbReference type="ARBA" id="ARBA00022898"/>
    </source>
</evidence>
<name>A0ABW0B3N6_9ACTN</name>
<proteinExistence type="predicted"/>
<accession>A0ABW0B3N6</accession>
<organism evidence="4 5">
    <name type="scientific">Streptomyces mutomycini</name>
    <dbReference type="NCBI Taxonomy" id="284036"/>
    <lineage>
        <taxon>Bacteria</taxon>
        <taxon>Bacillati</taxon>
        <taxon>Actinomycetota</taxon>
        <taxon>Actinomycetes</taxon>
        <taxon>Kitasatosporales</taxon>
        <taxon>Streptomycetaceae</taxon>
        <taxon>Streptomyces</taxon>
    </lineage>
</organism>
<comment type="caution">
    <text evidence="4">The sequence shown here is derived from an EMBL/GenBank/DDBJ whole genome shotgun (WGS) entry which is preliminary data.</text>
</comment>
<keyword evidence="5" id="KW-1185">Reference proteome</keyword>
<protein>
    <submittedName>
        <fullName evidence="4">Pyridoxal-phosphate dependent enzyme</fullName>
    </submittedName>
</protein>
<gene>
    <name evidence="4" type="ORF">ACFPRK_14950</name>
</gene>
<dbReference type="RefSeq" id="WP_141695584.1">
    <property type="nucleotide sequence ID" value="NZ_JBFADZ010000010.1"/>
</dbReference>
<dbReference type="EMBL" id="JBHSKI010000006">
    <property type="protein sequence ID" value="MFC5171889.1"/>
    <property type="molecule type" value="Genomic_DNA"/>
</dbReference>
<evidence type="ECO:0000259" key="3">
    <source>
        <dbReference type="Pfam" id="PF00291"/>
    </source>
</evidence>
<dbReference type="Gene3D" id="3.40.50.1100">
    <property type="match status" value="2"/>
</dbReference>
<dbReference type="InterPro" id="IPR001926">
    <property type="entry name" value="TrpB-like_PALP"/>
</dbReference>
<comment type="cofactor">
    <cofactor evidence="1">
        <name>pyridoxal 5'-phosphate</name>
        <dbReference type="ChEBI" id="CHEBI:597326"/>
    </cofactor>
</comment>
<sequence length="380" mass="41443">MRAKFLLVCMLCQREFEAAPMYRCPECTGALEPRYDLSGMVRHDHVDPEQVYFDLLPLTSRDFLDSGVTVRTPCRPAPRLGEAIGVPGLWLKDESRQPTRTTKDRLASLVTAVLRQFGVKEFVGSSTGNSSTALARAVRMDPMMRARFFCGKEFVANHDIPDDSRTALTVVDGSYVDASAEARRYAAESGIHFDAGFFNWARREGLKLAYLEAFDAMDRAPDLVVQAISSGMGMLAAHKGAQEYLALGELSRMPAFLMVQEESCAPSARGWQEGRTELSDAHRIEDPRGLATAILLGDGSPYYPYLHSIATATGGAIVSAASADLVTARRMLSDLEDIDVCHASAAAIAAVRDRASSGQIRPDETVLVNLTGRSRMIDGL</sequence>
<dbReference type="Pfam" id="PF00291">
    <property type="entry name" value="PALP"/>
    <property type="match status" value="1"/>
</dbReference>
<dbReference type="Proteomes" id="UP001596208">
    <property type="component" value="Unassembled WGS sequence"/>
</dbReference>
<keyword evidence="2" id="KW-0663">Pyridoxal phosphate</keyword>
<dbReference type="SUPFAM" id="SSF53686">
    <property type="entry name" value="Tryptophan synthase beta subunit-like PLP-dependent enzymes"/>
    <property type="match status" value="1"/>
</dbReference>
<dbReference type="InterPro" id="IPR036052">
    <property type="entry name" value="TrpB-like_PALP_sf"/>
</dbReference>